<dbReference type="PROSITE" id="PS00041">
    <property type="entry name" value="HTH_ARAC_FAMILY_1"/>
    <property type="match status" value="1"/>
</dbReference>
<evidence type="ECO:0000313" key="8">
    <source>
        <dbReference type="Proteomes" id="UP000670947"/>
    </source>
</evidence>
<dbReference type="SUPFAM" id="SSF52172">
    <property type="entry name" value="CheY-like"/>
    <property type="match status" value="1"/>
</dbReference>
<dbReference type="PROSITE" id="PS01124">
    <property type="entry name" value="HTH_ARAC_FAMILY_2"/>
    <property type="match status" value="1"/>
</dbReference>
<dbReference type="SMART" id="SM00342">
    <property type="entry name" value="HTH_ARAC"/>
    <property type="match status" value="1"/>
</dbReference>
<keyword evidence="3" id="KW-0804">Transcription</keyword>
<sequence length="499" mass="55602">MLKVMIADDNPVICRALASRIPWEALGLELAGVCFDGAELLPLALRETPDIILTDIRMPVTDGLSLIEQLRLKGVPVQVVIISGYDDFQYMKKAIDFDVVAYLKKPVQDGELQDALRKASGLVRERERVTRISRSVEALEERERIRALNLTLLAWLRDARDGEGGLPAAPDVFAGANAAQWLLFRLPMGEDYKFRDADLDADRLPAYRRLAVRAAGEGAIVCRPAEALLAVLAPHASRERTAETIRALQAQLDRDGLPGEHAAGRPFARPEEAGAAFLETAAGLYGRLYGAPFRYRGAGDAFSAADQHTLRMHLAMHDYVGASRLLADWLERYLAAEPSCAGLDYFVKAAIGIYAEYVPMFRALRGELETAALPALALPGKRPLLELLRKPHDWQESDGGKTAAIIAHIERRFDRPITLEDVAKRFHYNVIYLGQLIKRETGMPFNQYVSKLRIDRAVEMLGRNKDIKLADLSQQLGFSDSKYFSKVFKKFTGRSPSRF</sequence>
<dbReference type="PRINTS" id="PR00032">
    <property type="entry name" value="HTHARAC"/>
</dbReference>
<evidence type="ECO:0000256" key="2">
    <source>
        <dbReference type="ARBA" id="ARBA00023125"/>
    </source>
</evidence>
<dbReference type="PANTHER" id="PTHR43280:SF2">
    <property type="entry name" value="HTH-TYPE TRANSCRIPTIONAL REGULATOR EXSA"/>
    <property type="match status" value="1"/>
</dbReference>
<dbReference type="Gene3D" id="3.40.50.2300">
    <property type="match status" value="1"/>
</dbReference>
<dbReference type="Gene3D" id="1.10.10.60">
    <property type="entry name" value="Homeodomain-like"/>
    <property type="match status" value="2"/>
</dbReference>
<gene>
    <name evidence="7" type="ORF">I8J29_25005</name>
</gene>
<dbReference type="InterPro" id="IPR009057">
    <property type="entry name" value="Homeodomain-like_sf"/>
</dbReference>
<dbReference type="InterPro" id="IPR001789">
    <property type="entry name" value="Sig_transdc_resp-reg_receiver"/>
</dbReference>
<proteinExistence type="predicted"/>
<organism evidence="7 8">
    <name type="scientific">Paenibacillus artemisiicola</name>
    <dbReference type="NCBI Taxonomy" id="1172618"/>
    <lineage>
        <taxon>Bacteria</taxon>
        <taxon>Bacillati</taxon>
        <taxon>Bacillota</taxon>
        <taxon>Bacilli</taxon>
        <taxon>Bacillales</taxon>
        <taxon>Paenibacillaceae</taxon>
        <taxon>Paenibacillus</taxon>
    </lineage>
</organism>
<evidence type="ECO:0000259" key="5">
    <source>
        <dbReference type="PROSITE" id="PS01124"/>
    </source>
</evidence>
<dbReference type="Pfam" id="PF00072">
    <property type="entry name" value="Response_reg"/>
    <property type="match status" value="1"/>
</dbReference>
<evidence type="ECO:0000313" key="7">
    <source>
        <dbReference type="EMBL" id="MBO7747451.1"/>
    </source>
</evidence>
<dbReference type="SMART" id="SM00448">
    <property type="entry name" value="REC"/>
    <property type="match status" value="1"/>
</dbReference>
<dbReference type="InterPro" id="IPR011006">
    <property type="entry name" value="CheY-like_superfamily"/>
</dbReference>
<dbReference type="Proteomes" id="UP000670947">
    <property type="component" value="Unassembled WGS sequence"/>
</dbReference>
<dbReference type="SUPFAM" id="SSF46689">
    <property type="entry name" value="Homeodomain-like"/>
    <property type="match status" value="2"/>
</dbReference>
<evidence type="ECO:0000256" key="4">
    <source>
        <dbReference type="PROSITE-ProRule" id="PRU00169"/>
    </source>
</evidence>
<dbReference type="RefSeq" id="WP_208850144.1">
    <property type="nucleotide sequence ID" value="NZ_JAGGDJ010000033.1"/>
</dbReference>
<dbReference type="InterPro" id="IPR020449">
    <property type="entry name" value="Tscrpt_reg_AraC-type_HTH"/>
</dbReference>
<keyword evidence="8" id="KW-1185">Reference proteome</keyword>
<keyword evidence="2" id="KW-0238">DNA-binding</keyword>
<feature type="modified residue" description="4-aspartylphosphate" evidence="4">
    <location>
        <position position="55"/>
    </location>
</feature>
<dbReference type="PANTHER" id="PTHR43280">
    <property type="entry name" value="ARAC-FAMILY TRANSCRIPTIONAL REGULATOR"/>
    <property type="match status" value="1"/>
</dbReference>
<dbReference type="CDD" id="cd17536">
    <property type="entry name" value="REC_YesN-like"/>
    <property type="match status" value="1"/>
</dbReference>
<dbReference type="PROSITE" id="PS50110">
    <property type="entry name" value="RESPONSE_REGULATORY"/>
    <property type="match status" value="1"/>
</dbReference>
<evidence type="ECO:0000259" key="6">
    <source>
        <dbReference type="PROSITE" id="PS50110"/>
    </source>
</evidence>
<evidence type="ECO:0000256" key="3">
    <source>
        <dbReference type="ARBA" id="ARBA00023163"/>
    </source>
</evidence>
<dbReference type="InterPro" id="IPR018060">
    <property type="entry name" value="HTH_AraC"/>
</dbReference>
<keyword evidence="4" id="KW-0597">Phosphoprotein</keyword>
<keyword evidence="1" id="KW-0805">Transcription regulation</keyword>
<evidence type="ECO:0000256" key="1">
    <source>
        <dbReference type="ARBA" id="ARBA00023015"/>
    </source>
</evidence>
<dbReference type="InterPro" id="IPR018062">
    <property type="entry name" value="HTH_AraC-typ_CS"/>
</dbReference>
<dbReference type="EMBL" id="JAGGDJ010000033">
    <property type="protein sequence ID" value="MBO7747451.1"/>
    <property type="molecule type" value="Genomic_DNA"/>
</dbReference>
<dbReference type="Pfam" id="PF12833">
    <property type="entry name" value="HTH_18"/>
    <property type="match status" value="1"/>
</dbReference>
<comment type="caution">
    <text evidence="7">The sequence shown here is derived from an EMBL/GenBank/DDBJ whole genome shotgun (WGS) entry which is preliminary data.</text>
</comment>
<protein>
    <submittedName>
        <fullName evidence="7">Response regulator</fullName>
    </submittedName>
</protein>
<name>A0ABS3WGJ2_9BACL</name>
<accession>A0ABS3WGJ2</accession>
<feature type="domain" description="HTH araC/xylS-type" evidence="5">
    <location>
        <begin position="403"/>
        <end position="499"/>
    </location>
</feature>
<reference evidence="7 8" key="1">
    <citation type="submission" date="2021-03" db="EMBL/GenBank/DDBJ databases">
        <title>Paenibacillus artemisicola MWE-103 whole genome sequence.</title>
        <authorList>
            <person name="Ham Y.J."/>
        </authorList>
    </citation>
    <scope>NUCLEOTIDE SEQUENCE [LARGE SCALE GENOMIC DNA]</scope>
    <source>
        <strain evidence="7 8">MWE-103</strain>
    </source>
</reference>
<feature type="domain" description="Response regulatory" evidence="6">
    <location>
        <begin position="3"/>
        <end position="120"/>
    </location>
</feature>